<protein>
    <submittedName>
        <fullName evidence="1">Uncharacterized protein</fullName>
    </submittedName>
</protein>
<name>A0A5E8C466_9ASCO</name>
<proteinExistence type="predicted"/>
<accession>A0A5E8C466</accession>
<dbReference type="GeneID" id="43584667"/>
<evidence type="ECO:0000313" key="1">
    <source>
        <dbReference type="EMBL" id="VVT57755.1"/>
    </source>
</evidence>
<keyword evidence="2" id="KW-1185">Reference proteome</keyword>
<dbReference type="EMBL" id="CABVLU010000005">
    <property type="protein sequence ID" value="VVT57755.1"/>
    <property type="molecule type" value="Genomic_DNA"/>
</dbReference>
<evidence type="ECO:0000313" key="2">
    <source>
        <dbReference type="Proteomes" id="UP000398389"/>
    </source>
</evidence>
<dbReference type="Proteomes" id="UP000398389">
    <property type="component" value="Unassembled WGS sequence"/>
</dbReference>
<sequence>MAKLMDHLENDITIIEDKCQKICQTAENNSQYNGSGPNYFGTGVTRFHTCSQGCTCIVPTLQNKTSICAACKTPYNPNVQTILLSIREVYREKFKNKKVAEMEWLNVNRYIENLRAQETDRTSEHLQCMLNDGLFDLENSRKKEKVIDIPFVIVMDSTSISESTDLEYNAIGGFNLAENSLQMKSKENVHPIYIYPKIKLHEPSNERIIIQENNTESSDDIFDPGDLLDPEYKDKNDNVNEDEGDVTACGVFQPLVDEFTSLSKFGFKVYDAFNKEEITVRVHWLYTIGNLASISELLGGRDAGNLRCCVRCNIFKTPLIYKEGKFTRSVLSFIHSPCHHEELSPSEFITTKKKNGVYDENEKMDLTNSYYKSEILPYFDKKTGKVSDILMASRREIHDLQEPKNKMKKSTHIGFKLKSPLFDLPYFSLPYSFPPDVMNTQAVNILKLLLSIILDPSCEGKLKDQIGEKVVISGFVFNEEQMDAYFEFLGLLDEHTPQAFRDNICKPEKKTATLTYWLESAAQGEALLKSLYLLREFIPNLTERQEYLLFLYSQMAVLMMINNSSHINKDLNLDLVQASWNNVIRTFERLVTWGYNLNGFIGTLPLHTMLHTPSYLKKVGPLKTFSSYATEQMVKPVKELQQK</sequence>
<reference evidence="1 2" key="1">
    <citation type="submission" date="2019-09" db="EMBL/GenBank/DDBJ databases">
        <authorList>
            <person name="Brejova B."/>
        </authorList>
    </citation>
    <scope>NUCLEOTIDE SEQUENCE [LARGE SCALE GENOMIC DNA]</scope>
</reference>
<dbReference type="AlphaFoldDB" id="A0A5E8C466"/>
<gene>
    <name evidence="1" type="ORF">SAPINGB_P005853</name>
</gene>
<organism evidence="1 2">
    <name type="scientific">Magnusiomyces paraingens</name>
    <dbReference type="NCBI Taxonomy" id="2606893"/>
    <lineage>
        <taxon>Eukaryota</taxon>
        <taxon>Fungi</taxon>
        <taxon>Dikarya</taxon>
        <taxon>Ascomycota</taxon>
        <taxon>Saccharomycotina</taxon>
        <taxon>Dipodascomycetes</taxon>
        <taxon>Dipodascales</taxon>
        <taxon>Dipodascaceae</taxon>
        <taxon>Magnusiomyces</taxon>
    </lineage>
</organism>
<dbReference type="RefSeq" id="XP_031856458.1">
    <property type="nucleotide sequence ID" value="XM_032000567.1"/>
</dbReference>